<dbReference type="PROSITE" id="PS00198">
    <property type="entry name" value="4FE4S_FER_1"/>
    <property type="match status" value="1"/>
</dbReference>
<evidence type="ECO:0000259" key="4">
    <source>
        <dbReference type="PROSITE" id="PS51379"/>
    </source>
</evidence>
<name>U7ULM5_9FIRM</name>
<sequence length="104" mass="11263">MKKQTYVPAEPIVKGREDTFWYVIGERCISCGQCAANCPAGAIAEGDDRYLIDPARCIDCGTCSYVCPVQAAQPVCKKEEPATVCVRESISIGDIDTDTCYSIS</sequence>
<keyword evidence="6" id="KW-1185">Reference proteome</keyword>
<accession>U7ULM5</accession>
<dbReference type="InterPro" id="IPR017900">
    <property type="entry name" value="4Fe4S_Fe_S_CS"/>
</dbReference>
<evidence type="ECO:0000313" key="5">
    <source>
        <dbReference type="EMBL" id="ERT60225.1"/>
    </source>
</evidence>
<evidence type="ECO:0000256" key="1">
    <source>
        <dbReference type="ARBA" id="ARBA00022723"/>
    </source>
</evidence>
<dbReference type="SUPFAM" id="SSF54862">
    <property type="entry name" value="4Fe-4S ferredoxins"/>
    <property type="match status" value="1"/>
</dbReference>
<dbReference type="PATRIC" id="fig|1111454.3.peg.1008"/>
<feature type="domain" description="4Fe-4S ferredoxin-type" evidence="4">
    <location>
        <begin position="48"/>
        <end position="77"/>
    </location>
</feature>
<evidence type="ECO:0000256" key="3">
    <source>
        <dbReference type="ARBA" id="ARBA00023014"/>
    </source>
</evidence>
<comment type="caution">
    <text evidence="5">The sequence shown here is derived from an EMBL/GenBank/DDBJ whole genome shotgun (WGS) entry which is preliminary data.</text>
</comment>
<dbReference type="Proteomes" id="UP000017090">
    <property type="component" value="Unassembled WGS sequence"/>
</dbReference>
<organism evidence="5 6">
    <name type="scientific">Megasphaera vaginalis</name>
    <name type="common">ex Srinivasan et al. 2021</name>
    <dbReference type="NCBI Taxonomy" id="1111454"/>
    <lineage>
        <taxon>Bacteria</taxon>
        <taxon>Bacillati</taxon>
        <taxon>Bacillota</taxon>
        <taxon>Negativicutes</taxon>
        <taxon>Veillonellales</taxon>
        <taxon>Veillonellaceae</taxon>
        <taxon>Megasphaera</taxon>
    </lineage>
</organism>
<dbReference type="Gene3D" id="3.30.70.20">
    <property type="match status" value="1"/>
</dbReference>
<proteinExistence type="predicted"/>
<evidence type="ECO:0000256" key="2">
    <source>
        <dbReference type="ARBA" id="ARBA00023004"/>
    </source>
</evidence>
<dbReference type="PROSITE" id="PS51379">
    <property type="entry name" value="4FE4S_FER_2"/>
    <property type="match status" value="2"/>
</dbReference>
<dbReference type="Pfam" id="PF12838">
    <property type="entry name" value="Fer4_7"/>
    <property type="match status" value="1"/>
</dbReference>
<protein>
    <submittedName>
        <fullName evidence="5">4Fe-4S binding domain protein</fullName>
    </submittedName>
</protein>
<dbReference type="STRING" id="1111454.HMPREF1250_1025"/>
<reference evidence="5 6" key="1">
    <citation type="submission" date="2013-09" db="EMBL/GenBank/DDBJ databases">
        <authorList>
            <person name="Durkin A.S."/>
            <person name="Haft D.R."/>
            <person name="McCorrison J."/>
            <person name="Torralba M."/>
            <person name="Gillis M."/>
            <person name="Haft D.H."/>
            <person name="Methe B."/>
            <person name="Sutton G."/>
            <person name="Nelson K.E."/>
        </authorList>
    </citation>
    <scope>NUCLEOTIDE SEQUENCE [LARGE SCALE GENOMIC DNA]</scope>
    <source>
        <strain evidence="5 6">BV3C16-1</strain>
    </source>
</reference>
<dbReference type="GO" id="GO:0051536">
    <property type="term" value="F:iron-sulfur cluster binding"/>
    <property type="evidence" value="ECO:0007669"/>
    <property type="project" value="UniProtKB-KW"/>
</dbReference>
<keyword evidence="2" id="KW-0408">Iron</keyword>
<keyword evidence="3" id="KW-0411">Iron-sulfur</keyword>
<evidence type="ECO:0000313" key="6">
    <source>
        <dbReference type="Proteomes" id="UP000017090"/>
    </source>
</evidence>
<dbReference type="GO" id="GO:0046872">
    <property type="term" value="F:metal ion binding"/>
    <property type="evidence" value="ECO:0007669"/>
    <property type="project" value="UniProtKB-KW"/>
</dbReference>
<keyword evidence="1" id="KW-0479">Metal-binding</keyword>
<dbReference type="AlphaFoldDB" id="U7ULM5"/>
<dbReference type="EMBL" id="AWXA01000025">
    <property type="protein sequence ID" value="ERT60225.1"/>
    <property type="molecule type" value="Genomic_DNA"/>
</dbReference>
<gene>
    <name evidence="5" type="ORF">HMPREF1250_1025</name>
</gene>
<feature type="domain" description="4Fe-4S ferredoxin-type" evidence="4">
    <location>
        <begin position="19"/>
        <end position="47"/>
    </location>
</feature>
<dbReference type="eggNOG" id="COG2768">
    <property type="taxonomic scope" value="Bacteria"/>
</dbReference>
<dbReference type="InterPro" id="IPR017896">
    <property type="entry name" value="4Fe4S_Fe-S-bd"/>
</dbReference>
<dbReference type="RefSeq" id="WP_023053439.1">
    <property type="nucleotide sequence ID" value="NZ_AWXA01000025.1"/>
</dbReference>
<dbReference type="OrthoDB" id="9810688at2"/>